<dbReference type="PANTHER" id="PTHR43656:SF2">
    <property type="entry name" value="BINDING OXIDOREDUCTASE, PUTATIVE (AFU_ORTHOLOGUE AFUA_2G08260)-RELATED"/>
    <property type="match status" value="1"/>
</dbReference>
<accession>A0A419ESL9</accession>
<dbReference type="Proteomes" id="UP000285961">
    <property type="component" value="Unassembled WGS sequence"/>
</dbReference>
<dbReference type="InterPro" id="IPR013785">
    <property type="entry name" value="Aldolase_TIM"/>
</dbReference>
<evidence type="ECO:0000313" key="4">
    <source>
        <dbReference type="EMBL" id="RJP66607.1"/>
    </source>
</evidence>
<gene>
    <name evidence="4" type="ORF">C4532_15795</name>
</gene>
<dbReference type="AlphaFoldDB" id="A0A419ESL9"/>
<sequence length="379" mass="42394">MSLLFEPFQIKSINIRNRTVRSATYEGMGTHAGAPSKQLAKLYNTLAEGQVGLLVTSATLIERFKISLPEDENLAYPTFIDSDAMIALWRPIVKDVHARGAAIAMQVVHPGRQENPMLRGGEPPIAPSAVEEKAFGNMPRAMSVGEIEEMVEKFAQVCRRVKEAGLDAVQLHGGHGYLLSNFISPYTNRRTDEYGGDTRRRAKIIVDIVRRARELVGEDYPIMIKMNCSDFVPDGLTKDEAARVAAVIADAGIDCIEITGGIYETREEMSRKGINKQEKETYFRPYAEALRNTVKVPLILVGGVRTPKVAERVLSDGIADMISFSRPFIREPQLIKRWKEGDLRKATCISCNQCSDNVFTQPMRCYVEEAKRAKREKNL</sequence>
<keyword evidence="1" id="KW-0285">Flavoprotein</keyword>
<dbReference type="SUPFAM" id="SSF51395">
    <property type="entry name" value="FMN-linked oxidoreductases"/>
    <property type="match status" value="1"/>
</dbReference>
<evidence type="ECO:0000259" key="3">
    <source>
        <dbReference type="Pfam" id="PF00724"/>
    </source>
</evidence>
<proteinExistence type="predicted"/>
<dbReference type="Pfam" id="PF00724">
    <property type="entry name" value="Oxidored_FMN"/>
    <property type="match status" value="1"/>
</dbReference>
<dbReference type="InterPro" id="IPR001155">
    <property type="entry name" value="OxRdtase_FMN_N"/>
</dbReference>
<dbReference type="EMBL" id="QZKI01000113">
    <property type="protein sequence ID" value="RJP66607.1"/>
    <property type="molecule type" value="Genomic_DNA"/>
</dbReference>
<evidence type="ECO:0000313" key="5">
    <source>
        <dbReference type="Proteomes" id="UP000285961"/>
    </source>
</evidence>
<evidence type="ECO:0000256" key="2">
    <source>
        <dbReference type="ARBA" id="ARBA00023002"/>
    </source>
</evidence>
<dbReference type="GO" id="GO:0016491">
    <property type="term" value="F:oxidoreductase activity"/>
    <property type="evidence" value="ECO:0007669"/>
    <property type="project" value="UniProtKB-KW"/>
</dbReference>
<reference evidence="4 5" key="1">
    <citation type="journal article" date="2017" name="ISME J.">
        <title>Energy and carbon metabolisms in a deep terrestrial subsurface fluid microbial community.</title>
        <authorList>
            <person name="Momper L."/>
            <person name="Jungbluth S.P."/>
            <person name="Lee M.D."/>
            <person name="Amend J.P."/>
        </authorList>
    </citation>
    <scope>NUCLEOTIDE SEQUENCE [LARGE SCALE GENOMIC DNA]</scope>
    <source>
        <strain evidence="4">SURF_17</strain>
    </source>
</reference>
<dbReference type="InterPro" id="IPR051799">
    <property type="entry name" value="NADH_flavin_oxidoreductase"/>
</dbReference>
<feature type="domain" description="NADH:flavin oxidoreductase/NADH oxidase N-terminal" evidence="3">
    <location>
        <begin position="4"/>
        <end position="341"/>
    </location>
</feature>
<dbReference type="PANTHER" id="PTHR43656">
    <property type="entry name" value="BINDING OXIDOREDUCTASE, PUTATIVE (AFU_ORTHOLOGUE AFUA_2G08260)-RELATED"/>
    <property type="match status" value="1"/>
</dbReference>
<dbReference type="CDD" id="cd02803">
    <property type="entry name" value="OYE_like_FMN_family"/>
    <property type="match status" value="1"/>
</dbReference>
<dbReference type="Gene3D" id="3.20.20.70">
    <property type="entry name" value="Aldolase class I"/>
    <property type="match status" value="1"/>
</dbReference>
<evidence type="ECO:0000256" key="1">
    <source>
        <dbReference type="ARBA" id="ARBA00022630"/>
    </source>
</evidence>
<dbReference type="GO" id="GO:0010181">
    <property type="term" value="F:FMN binding"/>
    <property type="evidence" value="ECO:0007669"/>
    <property type="project" value="InterPro"/>
</dbReference>
<organism evidence="4 5">
    <name type="scientific">Candidatus Abyssobacteria bacterium SURF_17</name>
    <dbReference type="NCBI Taxonomy" id="2093361"/>
    <lineage>
        <taxon>Bacteria</taxon>
        <taxon>Pseudomonadati</taxon>
        <taxon>Candidatus Hydrogenedentota</taxon>
        <taxon>Candidatus Abyssobacteria</taxon>
    </lineage>
</organism>
<keyword evidence="2" id="KW-0560">Oxidoreductase</keyword>
<protein>
    <submittedName>
        <fullName evidence="4">NADH:flavin oxidoreductase</fullName>
    </submittedName>
</protein>
<comment type="caution">
    <text evidence="4">The sequence shown here is derived from an EMBL/GenBank/DDBJ whole genome shotgun (WGS) entry which is preliminary data.</text>
</comment>
<name>A0A419ESL9_9BACT</name>